<dbReference type="STRING" id="2082308.A0A2K1R0W5"/>
<evidence type="ECO:0000313" key="9">
    <source>
        <dbReference type="Proteomes" id="UP000243797"/>
    </source>
</evidence>
<name>A0A2K1R0W5_9PEZI</name>
<feature type="transmembrane region" description="Helical" evidence="6">
    <location>
        <begin position="361"/>
        <end position="384"/>
    </location>
</feature>
<evidence type="ECO:0000256" key="6">
    <source>
        <dbReference type="SAM" id="Phobius"/>
    </source>
</evidence>
<reference evidence="8 9" key="1">
    <citation type="submission" date="2017-06" db="EMBL/GenBank/DDBJ databases">
        <title>Draft genome sequence of a variant of Elsinoe murrayae.</title>
        <authorList>
            <person name="Cheng Q."/>
        </authorList>
    </citation>
    <scope>NUCLEOTIDE SEQUENCE [LARGE SCALE GENOMIC DNA]</scope>
    <source>
        <strain evidence="8 9">CQ-2017a</strain>
    </source>
</reference>
<sequence>MSRLRRTLCLVLIAFVAHVLASKTGGPSSLDGSLKTLSASDIEGHLQSLPLIKRLNAEKLAASLETSSITAKIFAILFPSTPAINALLATLYISGPPNFLLALCPPNIDPNSLQVMVAFAVGGLLGDTLFHLLPEIFLGEDSPEHVRFVMVEPNKNLLLGVAIMVGFVTFVAMDKGLRIATGGAGHTHDHSDTHDHSHSHKRTESAASQSNGVSSAASTKEGHDLRQRKPLPPPPSAPADTPEQKKKKKEVSPSAQLGGLLNLLADFTHNITDGLALSSSFYASPTIGATTTVAVFFHEIPHEVGDFALLIQSGFTKYQAMGAQFVTAAGAFLGTAIGIAVQEYGGGGEERPGGGLAGTSLGWGDLLLPFTAGTFLYVGTVAVIPELLETGSDKAKELRKTGTQFLAMAAGAGIMLGISWT</sequence>
<evidence type="ECO:0000256" key="1">
    <source>
        <dbReference type="ARBA" id="ARBA00004141"/>
    </source>
</evidence>
<keyword evidence="4 6" id="KW-0472">Membrane</keyword>
<feature type="chain" id="PRO_5014395817" evidence="7">
    <location>
        <begin position="22"/>
        <end position="421"/>
    </location>
</feature>
<feature type="signal peptide" evidence="7">
    <location>
        <begin position="1"/>
        <end position="21"/>
    </location>
</feature>
<feature type="region of interest" description="Disordered" evidence="5">
    <location>
        <begin position="182"/>
        <end position="252"/>
    </location>
</feature>
<keyword evidence="7" id="KW-0732">Signal</keyword>
<dbReference type="EMBL" id="NKHZ01000017">
    <property type="protein sequence ID" value="PNS20944.1"/>
    <property type="molecule type" value="Genomic_DNA"/>
</dbReference>
<keyword evidence="9" id="KW-1185">Reference proteome</keyword>
<dbReference type="PANTHER" id="PTHR16950:SF16">
    <property type="entry name" value="ZINC TRANSPORTER ZIP13"/>
    <property type="match status" value="1"/>
</dbReference>
<feature type="compositionally biased region" description="Basic and acidic residues" evidence="5">
    <location>
        <begin position="186"/>
        <end position="196"/>
    </location>
</feature>
<dbReference type="GO" id="GO:0006882">
    <property type="term" value="P:intracellular zinc ion homeostasis"/>
    <property type="evidence" value="ECO:0007669"/>
    <property type="project" value="TreeGrafter"/>
</dbReference>
<dbReference type="AlphaFoldDB" id="A0A2K1R0W5"/>
<dbReference type="OrthoDB" id="200954at2759"/>
<evidence type="ECO:0000256" key="5">
    <source>
        <dbReference type="SAM" id="MobiDB-lite"/>
    </source>
</evidence>
<evidence type="ECO:0000256" key="7">
    <source>
        <dbReference type="SAM" id="SignalP"/>
    </source>
</evidence>
<evidence type="ECO:0000256" key="3">
    <source>
        <dbReference type="ARBA" id="ARBA00022989"/>
    </source>
</evidence>
<evidence type="ECO:0000256" key="4">
    <source>
        <dbReference type="ARBA" id="ARBA00023136"/>
    </source>
</evidence>
<dbReference type="InParanoid" id="A0A2K1R0W5"/>
<dbReference type="Pfam" id="PF02535">
    <property type="entry name" value="Zip"/>
    <property type="match status" value="1"/>
</dbReference>
<feature type="transmembrane region" description="Helical" evidence="6">
    <location>
        <begin position="157"/>
        <end position="173"/>
    </location>
</feature>
<feature type="transmembrane region" description="Helical" evidence="6">
    <location>
        <begin position="405"/>
        <end position="420"/>
    </location>
</feature>
<proteinExistence type="predicted"/>
<feature type="transmembrane region" description="Helical" evidence="6">
    <location>
        <begin position="73"/>
        <end position="94"/>
    </location>
</feature>
<evidence type="ECO:0000256" key="2">
    <source>
        <dbReference type="ARBA" id="ARBA00022692"/>
    </source>
</evidence>
<dbReference type="InterPro" id="IPR003689">
    <property type="entry name" value="ZIP"/>
</dbReference>
<dbReference type="PANTHER" id="PTHR16950">
    <property type="entry name" value="ZINC TRANSPORTER SLC39A7 HISTIDINE-RICH MEMBRANE PROTEIN KE4"/>
    <property type="match status" value="1"/>
</dbReference>
<dbReference type="GO" id="GO:0016020">
    <property type="term" value="C:membrane"/>
    <property type="evidence" value="ECO:0007669"/>
    <property type="project" value="UniProtKB-SubCell"/>
</dbReference>
<dbReference type="Proteomes" id="UP000243797">
    <property type="component" value="Unassembled WGS sequence"/>
</dbReference>
<comment type="caution">
    <text evidence="8">The sequence shown here is derived from an EMBL/GenBank/DDBJ whole genome shotgun (WGS) entry which is preliminary data.</text>
</comment>
<organism evidence="8 9">
    <name type="scientific">Sphaceloma murrayae</name>
    <dbReference type="NCBI Taxonomy" id="2082308"/>
    <lineage>
        <taxon>Eukaryota</taxon>
        <taxon>Fungi</taxon>
        <taxon>Dikarya</taxon>
        <taxon>Ascomycota</taxon>
        <taxon>Pezizomycotina</taxon>
        <taxon>Dothideomycetes</taxon>
        <taxon>Dothideomycetidae</taxon>
        <taxon>Myriangiales</taxon>
        <taxon>Elsinoaceae</taxon>
        <taxon>Sphaceloma</taxon>
    </lineage>
</organism>
<keyword evidence="2 6" id="KW-0812">Transmembrane</keyword>
<accession>A0A2K1R0W5</accession>
<keyword evidence="3 6" id="KW-1133">Transmembrane helix</keyword>
<dbReference type="GO" id="GO:0005385">
    <property type="term" value="F:zinc ion transmembrane transporter activity"/>
    <property type="evidence" value="ECO:0007669"/>
    <property type="project" value="TreeGrafter"/>
</dbReference>
<protein>
    <submittedName>
        <fullName evidence="8">Uncharacterized protein</fullName>
    </submittedName>
</protein>
<feature type="compositionally biased region" description="Polar residues" evidence="5">
    <location>
        <begin position="205"/>
        <end position="218"/>
    </location>
</feature>
<gene>
    <name evidence="8" type="ORF">CAC42_2875</name>
</gene>
<feature type="transmembrane region" description="Helical" evidence="6">
    <location>
        <begin position="320"/>
        <end position="341"/>
    </location>
</feature>
<comment type="subcellular location">
    <subcellularLocation>
        <location evidence="1">Membrane</location>
        <topology evidence="1">Multi-pass membrane protein</topology>
    </subcellularLocation>
</comment>
<dbReference type="FunCoup" id="A0A2K1R0W5">
    <property type="interactions" value="151"/>
</dbReference>
<evidence type="ECO:0000313" key="8">
    <source>
        <dbReference type="EMBL" id="PNS20944.1"/>
    </source>
</evidence>